<feature type="transmembrane region" description="Helical" evidence="1">
    <location>
        <begin position="44"/>
        <end position="62"/>
    </location>
</feature>
<feature type="transmembrane region" description="Helical" evidence="1">
    <location>
        <begin position="68"/>
        <end position="86"/>
    </location>
</feature>
<accession>A0A7J6GYN7</accession>
<dbReference type="EMBL" id="JAATIP010000038">
    <property type="protein sequence ID" value="KAF4387480.1"/>
    <property type="molecule type" value="Genomic_DNA"/>
</dbReference>
<dbReference type="AlphaFoldDB" id="A0A7J6GYN7"/>
<keyword evidence="1" id="KW-0812">Transmembrane</keyword>
<keyword evidence="1" id="KW-1133">Transmembrane helix</keyword>
<sequence>MVPIIIISRVKLMQHIDSLNLSLGPNPLKIKALNLKRQQRNSNITAATFVFILVLIHYNSLLSVNFNITVQVVLGTIWCAIAKYSIMKKFWWKWHRICTVEALSIRNSIVKKRVGSHVINSIETRVQHLFYSSYLNFTLQNRNDMGIIKK</sequence>
<evidence type="ECO:0000313" key="2">
    <source>
        <dbReference type="EMBL" id="KAF4387480.1"/>
    </source>
</evidence>
<evidence type="ECO:0000256" key="1">
    <source>
        <dbReference type="SAM" id="Phobius"/>
    </source>
</evidence>
<protein>
    <submittedName>
        <fullName evidence="2">Uncharacterized protein</fullName>
    </submittedName>
</protein>
<evidence type="ECO:0000313" key="3">
    <source>
        <dbReference type="Proteomes" id="UP000525078"/>
    </source>
</evidence>
<name>A0A7J6GYN7_CANSA</name>
<organism evidence="2 3">
    <name type="scientific">Cannabis sativa</name>
    <name type="common">Hemp</name>
    <name type="synonym">Marijuana</name>
    <dbReference type="NCBI Taxonomy" id="3483"/>
    <lineage>
        <taxon>Eukaryota</taxon>
        <taxon>Viridiplantae</taxon>
        <taxon>Streptophyta</taxon>
        <taxon>Embryophyta</taxon>
        <taxon>Tracheophyta</taxon>
        <taxon>Spermatophyta</taxon>
        <taxon>Magnoliopsida</taxon>
        <taxon>eudicotyledons</taxon>
        <taxon>Gunneridae</taxon>
        <taxon>Pentapetalae</taxon>
        <taxon>rosids</taxon>
        <taxon>fabids</taxon>
        <taxon>Rosales</taxon>
        <taxon>Cannabaceae</taxon>
        <taxon>Cannabis</taxon>
    </lineage>
</organism>
<keyword evidence="1" id="KW-0472">Membrane</keyword>
<comment type="caution">
    <text evidence="2">The sequence shown here is derived from an EMBL/GenBank/DDBJ whole genome shotgun (WGS) entry which is preliminary data.</text>
</comment>
<reference evidence="2 3" key="1">
    <citation type="journal article" date="2020" name="bioRxiv">
        <title>Sequence and annotation of 42 cannabis genomes reveals extensive copy number variation in cannabinoid synthesis and pathogen resistance genes.</title>
        <authorList>
            <person name="Mckernan K.J."/>
            <person name="Helbert Y."/>
            <person name="Kane L.T."/>
            <person name="Ebling H."/>
            <person name="Zhang L."/>
            <person name="Liu B."/>
            <person name="Eaton Z."/>
            <person name="Mclaughlin S."/>
            <person name="Kingan S."/>
            <person name="Baybayan P."/>
            <person name="Concepcion G."/>
            <person name="Jordan M."/>
            <person name="Riva A."/>
            <person name="Barbazuk W."/>
            <person name="Harkins T."/>
        </authorList>
    </citation>
    <scope>NUCLEOTIDE SEQUENCE [LARGE SCALE GENOMIC DNA]</scope>
    <source>
        <strain evidence="3">cv. Jamaican Lion 4</strain>
        <tissue evidence="2">Leaf</tissue>
    </source>
</reference>
<dbReference type="Proteomes" id="UP000525078">
    <property type="component" value="Unassembled WGS sequence"/>
</dbReference>
<proteinExistence type="predicted"/>
<gene>
    <name evidence="2" type="ORF">F8388_011628</name>
</gene>